<dbReference type="PANTHER" id="PTHR30026:SF20">
    <property type="entry name" value="OUTER MEMBRANE PROTEIN TOLC"/>
    <property type="match status" value="1"/>
</dbReference>
<evidence type="ECO:0000313" key="10">
    <source>
        <dbReference type="Proteomes" id="UP000005273"/>
    </source>
</evidence>
<evidence type="ECO:0000313" key="9">
    <source>
        <dbReference type="EMBL" id="KRT34878.1"/>
    </source>
</evidence>
<evidence type="ECO:0000256" key="8">
    <source>
        <dbReference type="SAM" id="Coils"/>
    </source>
</evidence>
<comment type="caution">
    <text evidence="9">The sequence shown here is derived from an EMBL/GenBank/DDBJ whole genome shotgun (WGS) entry which is preliminary data.</text>
</comment>
<keyword evidence="8" id="KW-0175">Coiled coil</keyword>
<evidence type="ECO:0000256" key="6">
    <source>
        <dbReference type="ARBA" id="ARBA00023136"/>
    </source>
</evidence>
<comment type="similarity">
    <text evidence="2">Belongs to the outer membrane factor (OMF) (TC 1.B.17) family.</text>
</comment>
<dbReference type="PIRSF" id="PIRSF001892">
    <property type="entry name" value="CyaE"/>
    <property type="match status" value="1"/>
</dbReference>
<evidence type="ECO:0000256" key="2">
    <source>
        <dbReference type="ARBA" id="ARBA00007613"/>
    </source>
</evidence>
<dbReference type="eggNOG" id="COG1538">
    <property type="taxonomic scope" value="Bacteria"/>
</dbReference>
<dbReference type="SUPFAM" id="SSF56954">
    <property type="entry name" value="Outer membrane efflux proteins (OEP)"/>
    <property type="match status" value="1"/>
</dbReference>
<dbReference type="Proteomes" id="UP000005273">
    <property type="component" value="Unassembled WGS sequence"/>
</dbReference>
<dbReference type="PANTHER" id="PTHR30026">
    <property type="entry name" value="OUTER MEMBRANE PROTEIN TOLC"/>
    <property type="match status" value="1"/>
</dbReference>
<evidence type="ECO:0000256" key="3">
    <source>
        <dbReference type="ARBA" id="ARBA00022448"/>
    </source>
</evidence>
<evidence type="ECO:0000256" key="4">
    <source>
        <dbReference type="ARBA" id="ARBA00022452"/>
    </source>
</evidence>
<evidence type="ECO:0000256" key="5">
    <source>
        <dbReference type="ARBA" id="ARBA00022692"/>
    </source>
</evidence>
<comment type="subcellular location">
    <subcellularLocation>
        <location evidence="1">Cell outer membrane</location>
    </subcellularLocation>
</comment>
<dbReference type="STRING" id="592015.HMPREF1705_04129"/>
<dbReference type="Pfam" id="PF02321">
    <property type="entry name" value="OEP"/>
    <property type="match status" value="2"/>
</dbReference>
<dbReference type="RefSeq" id="WP_009200251.1">
    <property type="nucleotide sequence ID" value="NZ_ACJX03000001.1"/>
</dbReference>
<feature type="coiled-coil region" evidence="8">
    <location>
        <begin position="331"/>
        <end position="383"/>
    </location>
</feature>
<dbReference type="GO" id="GO:0009279">
    <property type="term" value="C:cell outer membrane"/>
    <property type="evidence" value="ECO:0007669"/>
    <property type="project" value="UniProtKB-SubCell"/>
</dbReference>
<dbReference type="GO" id="GO:0015288">
    <property type="term" value="F:porin activity"/>
    <property type="evidence" value="ECO:0007669"/>
    <property type="project" value="TreeGrafter"/>
</dbReference>
<gene>
    <name evidence="9" type="ORF">HMPREF1705_04129</name>
</gene>
<dbReference type="InterPro" id="IPR003423">
    <property type="entry name" value="OMP_efflux"/>
</dbReference>
<protein>
    <submittedName>
        <fullName evidence="9">Outer membrane efflux protein</fullName>
    </submittedName>
</protein>
<proteinExistence type="inferred from homology"/>
<sequence>MKVAKFMERRFLLIIGFCSLIFLVLVMDKNAWGQDAQSNVKYNLDNLISIAEEHNPVLKAAQEQLNQVRAQELQSASQLAPRLDSSLTYMHQYGGGMTDSKYRDTYKAALTLTHTLYSGDGLEASLRAATLNRQALEADVLRTKQTIRNDVQNAYYDLQRARAQLQVAQESYDLALEHLKQAQSLYNQGVVAINEVLRTQVDVSSAELNLIQAKNGTQVALSALEKAVGIPLSHDMVPEVAPKEESLLILPQIDPYSIALQYRPELVSLEDSRKAAEELAKAAAGQARPNIYLQGEVSYYEDEFFPNEDDWNVSIIASWRLYDRGEVKNKIEENKAMARELLARIDDLRNQIRLEVSTAWQNLESALQSVRVAEDQVTIAEEDYRMALRRYVEQVGTNIDVLDARTALTDANTNFVNAIYDAYSAYSDLIYAMGIMDESVFDDLNENEAVNGEVAK</sequence>
<dbReference type="GO" id="GO:0015562">
    <property type="term" value="F:efflux transmembrane transporter activity"/>
    <property type="evidence" value="ECO:0007669"/>
    <property type="project" value="InterPro"/>
</dbReference>
<accession>A0A0T5XAF4</accession>
<keyword evidence="6" id="KW-0472">Membrane</keyword>
<organism evidence="9 10">
    <name type="scientific">Acetomicrobium hydrogeniformans ATCC BAA-1850</name>
    <dbReference type="NCBI Taxonomy" id="592015"/>
    <lineage>
        <taxon>Bacteria</taxon>
        <taxon>Thermotogati</taxon>
        <taxon>Synergistota</taxon>
        <taxon>Synergistia</taxon>
        <taxon>Synergistales</taxon>
        <taxon>Acetomicrobiaceae</taxon>
        <taxon>Acetomicrobium</taxon>
    </lineage>
</organism>
<reference evidence="10" key="1">
    <citation type="submission" date="2012-09" db="EMBL/GenBank/DDBJ databases">
        <authorList>
            <person name="Weinstock G."/>
            <person name="Sodergren E."/>
            <person name="Clifton S."/>
            <person name="Fulton L."/>
            <person name="Fulton B."/>
            <person name="Courtney L."/>
            <person name="Fronick C."/>
            <person name="Harrison M."/>
            <person name="Strong C."/>
            <person name="Farmer C."/>
            <person name="Delehaunty K."/>
            <person name="Markovic C."/>
            <person name="Hall O."/>
            <person name="Minx P."/>
            <person name="Tomlinson C."/>
            <person name="Mitreva M."/>
            <person name="Nelson J."/>
            <person name="Hou S."/>
            <person name="Wollam A."/>
            <person name="Pepin K.H."/>
            <person name="Johnson M."/>
            <person name="Bhonagiri V."/>
            <person name="Nash W.E."/>
            <person name="Suruliraj S."/>
            <person name="Warren W."/>
            <person name="Chinwalla A."/>
            <person name="Mardis E.R."/>
            <person name="Wilson R.K."/>
        </authorList>
    </citation>
    <scope>NUCLEOTIDE SEQUENCE [LARGE SCALE GENOMIC DNA]</scope>
    <source>
        <strain evidence="10">OS1</strain>
    </source>
</reference>
<keyword evidence="4" id="KW-1134">Transmembrane beta strand</keyword>
<dbReference type="EMBL" id="ACJX03000001">
    <property type="protein sequence ID" value="KRT34878.1"/>
    <property type="molecule type" value="Genomic_DNA"/>
</dbReference>
<dbReference type="InterPro" id="IPR028351">
    <property type="entry name" value="CyaE"/>
</dbReference>
<name>A0A0T5XAF4_9BACT</name>
<dbReference type="GO" id="GO:1990281">
    <property type="term" value="C:efflux pump complex"/>
    <property type="evidence" value="ECO:0007669"/>
    <property type="project" value="TreeGrafter"/>
</dbReference>
<keyword evidence="5" id="KW-0812">Transmembrane</keyword>
<dbReference type="Gene3D" id="1.20.1600.10">
    <property type="entry name" value="Outer membrane efflux proteins (OEP)"/>
    <property type="match status" value="1"/>
</dbReference>
<evidence type="ECO:0000256" key="1">
    <source>
        <dbReference type="ARBA" id="ARBA00004442"/>
    </source>
</evidence>
<dbReference type="InterPro" id="IPR051906">
    <property type="entry name" value="TolC-like"/>
</dbReference>
<evidence type="ECO:0000256" key="7">
    <source>
        <dbReference type="ARBA" id="ARBA00023237"/>
    </source>
</evidence>
<dbReference type="AlphaFoldDB" id="A0A0T5XAF4"/>
<keyword evidence="7" id="KW-0998">Cell outer membrane</keyword>
<keyword evidence="3" id="KW-0813">Transport</keyword>
<keyword evidence="10" id="KW-1185">Reference proteome</keyword>